<dbReference type="OrthoDB" id="9781413at2"/>
<dbReference type="InterPro" id="IPR023214">
    <property type="entry name" value="HAD_sf"/>
</dbReference>
<sequence>MLSEYKDGFIQLEHPVKPKHIVFCDFDETYFPHVLLEEHRRELEELEAFIERKSREGELMIGWVSGSKLEDILRKMSGGKFRIFPHFIASDLGTELTYVTRERYGMRDEHWDRRLESSGFSEETVKSLIGELSQEYGVDLTPQTQLGNSRFKWNFYYRQRDPMTDLHTIKHIRDLAGRYRVDVNINRCNPLAGDPEDCYDVDFIPLGTGKAEIVRFMLERYGVQPEHAFAFGDSGNDLHMLRAVRHGYLVHNATEEAKGLHPLVSEGAYVKGILHVLKEHLQAGA</sequence>
<evidence type="ECO:0000313" key="4">
    <source>
        <dbReference type="EMBL" id="QAV18990.1"/>
    </source>
</evidence>
<dbReference type="EMBL" id="JAMDMJ010000029">
    <property type="protein sequence ID" value="MCY9598394.1"/>
    <property type="molecule type" value="Genomic_DNA"/>
</dbReference>
<evidence type="ECO:0000313" key="3">
    <source>
        <dbReference type="EMBL" id="MCY9598394.1"/>
    </source>
</evidence>
<keyword evidence="1 4" id="KW-0378">Hydrolase</keyword>
<dbReference type="PANTHER" id="PTHR10000:SF57">
    <property type="entry name" value="KANOSAMINE-6-PHOSPHATE PHOSPHATASE"/>
    <property type="match status" value="1"/>
</dbReference>
<dbReference type="GO" id="GO:0005829">
    <property type="term" value="C:cytosol"/>
    <property type="evidence" value="ECO:0007669"/>
    <property type="project" value="TreeGrafter"/>
</dbReference>
<dbReference type="InterPro" id="IPR036412">
    <property type="entry name" value="HAD-like_sf"/>
</dbReference>
<dbReference type="AlphaFoldDB" id="A0A410WXC7"/>
<keyword evidence="6" id="KW-1185">Reference proteome</keyword>
<dbReference type="EMBL" id="CP026520">
    <property type="protein sequence ID" value="QAV18990.1"/>
    <property type="molecule type" value="Genomic_DNA"/>
</dbReference>
<evidence type="ECO:0000313" key="5">
    <source>
        <dbReference type="Proteomes" id="UP000288943"/>
    </source>
</evidence>
<dbReference type="Gene3D" id="3.30.70.1410">
    <property type="entry name" value="yhjk (haloacid dehalogenase-like hydrolase protein) domain"/>
    <property type="match status" value="1"/>
</dbReference>
<organism evidence="4 5">
    <name type="scientific">Paenibacillus chitinolyticus</name>
    <dbReference type="NCBI Taxonomy" id="79263"/>
    <lineage>
        <taxon>Bacteria</taxon>
        <taxon>Bacillati</taxon>
        <taxon>Bacillota</taxon>
        <taxon>Bacilli</taxon>
        <taxon>Bacillales</taxon>
        <taxon>Paenibacillaceae</taxon>
        <taxon>Paenibacillus</taxon>
    </lineage>
</organism>
<accession>A0A410WXC7</accession>
<dbReference type="GO" id="GO:0000287">
    <property type="term" value="F:magnesium ion binding"/>
    <property type="evidence" value="ECO:0007669"/>
    <property type="project" value="TreeGrafter"/>
</dbReference>
<dbReference type="SFLD" id="SFLDS00003">
    <property type="entry name" value="Haloacid_Dehalogenase"/>
    <property type="match status" value="1"/>
</dbReference>
<protein>
    <submittedName>
        <fullName evidence="4">HAD family hydrolase</fullName>
    </submittedName>
    <submittedName>
        <fullName evidence="3">HAD-IIB family hydrolase</fullName>
    </submittedName>
</protein>
<dbReference type="Proteomes" id="UP001527202">
    <property type="component" value="Unassembled WGS sequence"/>
</dbReference>
<gene>
    <name evidence="3" type="ORF">M5X16_21840</name>
    <name evidence="4" type="ORF">PC41400_15405</name>
</gene>
<dbReference type="SFLD" id="SFLDG01141">
    <property type="entry name" value="C2.B.1:_Sucrose_Phosphatase_Li"/>
    <property type="match status" value="1"/>
</dbReference>
<reference evidence="4 5" key="1">
    <citation type="submission" date="2018-01" db="EMBL/GenBank/DDBJ databases">
        <title>The whole genome sequencing and assembly of Paenibacillus chitinolyticus KCCM 41400 strain.</title>
        <authorList>
            <person name="Kim J.-Y."/>
            <person name="Park M.-K."/>
            <person name="Lee Y.-J."/>
            <person name="Yi H."/>
            <person name="Bahn Y.-S."/>
            <person name="Kim J.F."/>
            <person name="Lee D.-W."/>
        </authorList>
    </citation>
    <scope>NUCLEOTIDE SEQUENCE [LARGE SCALE GENOMIC DNA]</scope>
    <source>
        <strain evidence="4 5">KCCM 41400</strain>
    </source>
</reference>
<reference evidence="3 6" key="2">
    <citation type="submission" date="2022-05" db="EMBL/GenBank/DDBJ databases">
        <title>Genome Sequencing of Bee-Associated Microbes.</title>
        <authorList>
            <person name="Dunlap C."/>
        </authorList>
    </citation>
    <scope>NUCLEOTIDE SEQUENCE [LARGE SCALE GENOMIC DNA]</scope>
    <source>
        <strain evidence="3 6">NRRL B-23120</strain>
    </source>
</reference>
<dbReference type="Gene3D" id="3.40.50.1000">
    <property type="entry name" value="HAD superfamily/HAD-like"/>
    <property type="match status" value="1"/>
</dbReference>
<dbReference type="SFLD" id="SFLDG01140">
    <property type="entry name" value="C2.B:_Phosphomannomutase_and_P"/>
    <property type="match status" value="1"/>
</dbReference>
<dbReference type="InterPro" id="IPR006379">
    <property type="entry name" value="HAD-SF_hydro_IIB"/>
</dbReference>
<proteinExistence type="predicted"/>
<dbReference type="InterPro" id="IPR006380">
    <property type="entry name" value="SPP-like_dom"/>
</dbReference>
<name>A0A410WXC7_9BACL</name>
<dbReference type="RefSeq" id="WP_042225690.1">
    <property type="nucleotide sequence ID" value="NZ_CP026520.1"/>
</dbReference>
<dbReference type="PANTHER" id="PTHR10000">
    <property type="entry name" value="PHOSPHOSERINE PHOSPHATASE"/>
    <property type="match status" value="1"/>
</dbReference>
<dbReference type="SUPFAM" id="SSF56784">
    <property type="entry name" value="HAD-like"/>
    <property type="match status" value="1"/>
</dbReference>
<evidence type="ECO:0000259" key="2">
    <source>
        <dbReference type="Pfam" id="PF05116"/>
    </source>
</evidence>
<dbReference type="GO" id="GO:0016791">
    <property type="term" value="F:phosphatase activity"/>
    <property type="evidence" value="ECO:0007669"/>
    <property type="project" value="UniProtKB-ARBA"/>
</dbReference>
<dbReference type="Proteomes" id="UP000288943">
    <property type="component" value="Chromosome"/>
</dbReference>
<evidence type="ECO:0000256" key="1">
    <source>
        <dbReference type="ARBA" id="ARBA00022801"/>
    </source>
</evidence>
<feature type="domain" description="Sucrose phosphatase-like" evidence="2">
    <location>
        <begin position="19"/>
        <end position="256"/>
    </location>
</feature>
<dbReference type="GeneID" id="95376199"/>
<dbReference type="KEGG" id="pchi:PC41400_15405"/>
<dbReference type="NCBIfam" id="TIGR01484">
    <property type="entry name" value="HAD-SF-IIB"/>
    <property type="match status" value="1"/>
</dbReference>
<evidence type="ECO:0000313" key="6">
    <source>
        <dbReference type="Proteomes" id="UP001527202"/>
    </source>
</evidence>
<dbReference type="Pfam" id="PF05116">
    <property type="entry name" value="S6PP"/>
    <property type="match status" value="1"/>
</dbReference>